<gene>
    <name evidence="2" type="ORF">BECKFM1743A_GA0114220_100235</name>
    <name evidence="4" type="ORF">BECKFM1743B_GA0114221_102217</name>
    <name evidence="3" type="ORF">BECKFM1743C_GA0114222_102357</name>
</gene>
<evidence type="ECO:0000256" key="1">
    <source>
        <dbReference type="ARBA" id="ARBA00022649"/>
    </source>
</evidence>
<dbReference type="Gene3D" id="3.30.2310.20">
    <property type="entry name" value="RelE-like"/>
    <property type="match status" value="1"/>
</dbReference>
<evidence type="ECO:0000313" key="3">
    <source>
        <dbReference type="EMBL" id="VFJ58876.1"/>
    </source>
</evidence>
<dbReference type="InterPro" id="IPR007712">
    <property type="entry name" value="RelE/ParE_toxin"/>
</dbReference>
<dbReference type="InterPro" id="IPR035093">
    <property type="entry name" value="RelE/ParE_toxin_dom_sf"/>
</dbReference>
<keyword evidence="1" id="KW-1277">Toxin-antitoxin system</keyword>
<evidence type="ECO:0000313" key="4">
    <source>
        <dbReference type="EMBL" id="VFK12038.1"/>
    </source>
</evidence>
<accession>A0A450SXV3</accession>
<dbReference type="EMBL" id="CAADEZ010000023">
    <property type="protein sequence ID" value="VFJ45374.1"/>
    <property type="molecule type" value="Genomic_DNA"/>
</dbReference>
<dbReference type="EMBL" id="CAADFA010000235">
    <property type="protein sequence ID" value="VFJ58876.1"/>
    <property type="molecule type" value="Genomic_DNA"/>
</dbReference>
<dbReference type="AlphaFoldDB" id="A0A450SXV3"/>
<proteinExistence type="predicted"/>
<evidence type="ECO:0000313" key="2">
    <source>
        <dbReference type="EMBL" id="VFJ45374.1"/>
    </source>
</evidence>
<dbReference type="Pfam" id="PF05016">
    <property type="entry name" value="ParE_toxin"/>
    <property type="match status" value="1"/>
</dbReference>
<organism evidence="3">
    <name type="scientific">Candidatus Kentrum sp. FM</name>
    <dbReference type="NCBI Taxonomy" id="2126340"/>
    <lineage>
        <taxon>Bacteria</taxon>
        <taxon>Pseudomonadati</taxon>
        <taxon>Pseudomonadota</taxon>
        <taxon>Gammaproteobacteria</taxon>
        <taxon>Candidatus Kentrum</taxon>
    </lineage>
</organism>
<sequence length="96" mass="11297">MRMHLRPEAEADIEEAARWYEQQRGGLGDEFLDEVSITLAAISDNPRLYPVVYGDTRRALVHRFPFGIYYRVEEDAIIVIAVMHGSRHPKRWQRRT</sequence>
<name>A0A450SXV3_9GAMM</name>
<reference evidence="3" key="1">
    <citation type="submission" date="2019-02" db="EMBL/GenBank/DDBJ databases">
        <authorList>
            <person name="Gruber-Vodicka R. H."/>
            <person name="Seah K. B. B."/>
        </authorList>
    </citation>
    <scope>NUCLEOTIDE SEQUENCE</scope>
    <source>
        <strain evidence="2">BECK_BZ163</strain>
        <strain evidence="4">BECK_BZ164</strain>
        <strain evidence="3">BECK_BZ165</strain>
    </source>
</reference>
<dbReference type="EMBL" id="CAADFL010000221">
    <property type="protein sequence ID" value="VFK12038.1"/>
    <property type="molecule type" value="Genomic_DNA"/>
</dbReference>
<protein>
    <submittedName>
        <fullName evidence="3">Plasmid stabilization system protein ParE</fullName>
    </submittedName>
</protein>